<evidence type="ECO:0000313" key="2">
    <source>
        <dbReference type="EMBL" id="KAJ8970957.1"/>
    </source>
</evidence>
<gene>
    <name evidence="2" type="ORF">NQ317_000643</name>
</gene>
<protein>
    <submittedName>
        <fullName evidence="2">Uncharacterized protein</fullName>
    </submittedName>
</protein>
<keyword evidence="3" id="KW-1185">Reference proteome</keyword>
<feature type="region of interest" description="Disordered" evidence="1">
    <location>
        <begin position="20"/>
        <end position="47"/>
    </location>
</feature>
<sequence length="118" mass="13168">MSKGISLACEGFGLAENYSNMKSKSNDEQSKRKPAKYSPTTAAGSHGSDVCFKARKMTLEERKNILSQKKSLFPLLKDKTPGKKNSSSYRNRRGTVRFSGMLRISTLTWGGVSPKFRR</sequence>
<organism evidence="2 3">
    <name type="scientific">Molorchus minor</name>
    <dbReference type="NCBI Taxonomy" id="1323400"/>
    <lineage>
        <taxon>Eukaryota</taxon>
        <taxon>Metazoa</taxon>
        <taxon>Ecdysozoa</taxon>
        <taxon>Arthropoda</taxon>
        <taxon>Hexapoda</taxon>
        <taxon>Insecta</taxon>
        <taxon>Pterygota</taxon>
        <taxon>Neoptera</taxon>
        <taxon>Endopterygota</taxon>
        <taxon>Coleoptera</taxon>
        <taxon>Polyphaga</taxon>
        <taxon>Cucujiformia</taxon>
        <taxon>Chrysomeloidea</taxon>
        <taxon>Cerambycidae</taxon>
        <taxon>Lamiinae</taxon>
        <taxon>Monochamini</taxon>
        <taxon>Molorchus</taxon>
    </lineage>
</organism>
<comment type="caution">
    <text evidence="2">The sequence shown here is derived from an EMBL/GenBank/DDBJ whole genome shotgun (WGS) entry which is preliminary data.</text>
</comment>
<evidence type="ECO:0000256" key="1">
    <source>
        <dbReference type="SAM" id="MobiDB-lite"/>
    </source>
</evidence>
<proteinExistence type="predicted"/>
<feature type="region of interest" description="Disordered" evidence="1">
    <location>
        <begin position="72"/>
        <end position="94"/>
    </location>
</feature>
<reference evidence="2" key="1">
    <citation type="journal article" date="2023" name="Insect Mol. Biol.">
        <title>Genome sequencing provides insights into the evolution of gene families encoding plant cell wall-degrading enzymes in longhorned beetles.</title>
        <authorList>
            <person name="Shin N.R."/>
            <person name="Okamura Y."/>
            <person name="Kirsch R."/>
            <person name="Pauchet Y."/>
        </authorList>
    </citation>
    <scope>NUCLEOTIDE SEQUENCE</scope>
    <source>
        <strain evidence="2">MMC_N1</strain>
    </source>
</reference>
<dbReference type="EMBL" id="JAPWTJ010001550">
    <property type="protein sequence ID" value="KAJ8970957.1"/>
    <property type="molecule type" value="Genomic_DNA"/>
</dbReference>
<dbReference type="Proteomes" id="UP001162164">
    <property type="component" value="Unassembled WGS sequence"/>
</dbReference>
<evidence type="ECO:0000313" key="3">
    <source>
        <dbReference type="Proteomes" id="UP001162164"/>
    </source>
</evidence>
<accession>A0ABQ9J1A4</accession>
<name>A0ABQ9J1A4_9CUCU</name>